<evidence type="ECO:0000256" key="3">
    <source>
        <dbReference type="ARBA" id="ARBA00022630"/>
    </source>
</evidence>
<evidence type="ECO:0000259" key="7">
    <source>
        <dbReference type="PROSITE" id="PS51387"/>
    </source>
</evidence>
<evidence type="ECO:0000256" key="4">
    <source>
        <dbReference type="ARBA" id="ARBA00022827"/>
    </source>
</evidence>
<dbReference type="SUPFAM" id="SSF56176">
    <property type="entry name" value="FAD-binding/transporter-associated domain-like"/>
    <property type="match status" value="1"/>
</dbReference>
<dbReference type="PANTHER" id="PTHR42973:SF39">
    <property type="entry name" value="FAD-BINDING PCMH-TYPE DOMAIN-CONTAINING PROTEIN"/>
    <property type="match status" value="1"/>
</dbReference>
<dbReference type="Proteomes" id="UP000272474">
    <property type="component" value="Unassembled WGS sequence"/>
</dbReference>
<proteinExistence type="inferred from homology"/>
<feature type="domain" description="FAD-binding PCMH-type" evidence="7">
    <location>
        <begin position="69"/>
        <end position="249"/>
    </location>
</feature>
<dbReference type="Pfam" id="PF01565">
    <property type="entry name" value="FAD_binding_4"/>
    <property type="match status" value="1"/>
</dbReference>
<comment type="caution">
    <text evidence="8">The sequence shown here is derived from an EMBL/GenBank/DDBJ whole genome shotgun (WGS) entry which is preliminary data.</text>
</comment>
<sequence>MPEDTSRRRFLGAAATATGAAALGLTPGAARAGEPRRGPAGGTPRIGASTADPADPRYADLVRGWNARFVGSPDYVRVAGSVADVEEALAEAAGRGKRLAVRSGGHCLENFVCDEDVRVVLDVSQLEAVGYDAGHRAIVVEPGATLRKVYKTLHTAWGVTVPGGACPAVGAGGHIAGGGNGPLARRDGVVADHLYGIEIVTLDESGTPRTVLATREENDPNRELWWAHTGGGGGNFGVVTKYLLRSPGARGTDPAALLPRAPGQERSVSYALPWSELDERKFGRLLRGYVEWFEAHSAPGAPEGALNAHFFGLHASTSPVVNVQLLVDPTEPGTEDLLARYRADVLDPVGVTPTVTDQVLPWLRSTNVEGFADTGEAMLRRCKAKGTYLRSSYTDEQISTSYRYLTTGRLQAPLAGLLLAGLGGRYAAVDPGATAVPQRDSVVKVMHAAHWHDPATDELHLSWVREFYRDVHASSGGVPELDGVTDGAYINYADADLADPRWNTSDVPWYRLYYKDAFERLQAVKGAWDPRNAFRHALSVPLPA</sequence>
<dbReference type="InterPro" id="IPR012951">
    <property type="entry name" value="BBE"/>
</dbReference>
<dbReference type="PROSITE" id="PS51387">
    <property type="entry name" value="FAD_PCMH"/>
    <property type="match status" value="1"/>
</dbReference>
<dbReference type="InterPro" id="IPR006093">
    <property type="entry name" value="Oxy_OxRdtase_FAD_BS"/>
</dbReference>
<name>A0A3A9YT28_9ACTN</name>
<dbReference type="Gene3D" id="3.40.462.20">
    <property type="match status" value="1"/>
</dbReference>
<feature type="region of interest" description="Disordered" evidence="6">
    <location>
        <begin position="24"/>
        <end position="53"/>
    </location>
</feature>
<evidence type="ECO:0000256" key="5">
    <source>
        <dbReference type="ARBA" id="ARBA00023002"/>
    </source>
</evidence>
<evidence type="ECO:0000256" key="6">
    <source>
        <dbReference type="SAM" id="MobiDB-lite"/>
    </source>
</evidence>
<dbReference type="PROSITE" id="PS51318">
    <property type="entry name" value="TAT"/>
    <property type="match status" value="1"/>
</dbReference>
<keyword evidence="9" id="KW-1185">Reference proteome</keyword>
<organism evidence="8 9">
    <name type="scientific">Streptomyces hoynatensis</name>
    <dbReference type="NCBI Taxonomy" id="1141874"/>
    <lineage>
        <taxon>Bacteria</taxon>
        <taxon>Bacillati</taxon>
        <taxon>Actinomycetota</taxon>
        <taxon>Actinomycetes</taxon>
        <taxon>Kitasatosporales</taxon>
        <taxon>Streptomycetaceae</taxon>
        <taxon>Streptomyces</taxon>
    </lineage>
</organism>
<dbReference type="InterPro" id="IPR036318">
    <property type="entry name" value="FAD-bd_PCMH-like_sf"/>
</dbReference>
<dbReference type="AlphaFoldDB" id="A0A3A9YT28"/>
<dbReference type="InterPro" id="IPR050416">
    <property type="entry name" value="FAD-linked_Oxidoreductase"/>
</dbReference>
<dbReference type="NCBIfam" id="TIGR01409">
    <property type="entry name" value="TAT_signal_seq"/>
    <property type="match status" value="1"/>
</dbReference>
<dbReference type="GO" id="GO:0071949">
    <property type="term" value="F:FAD binding"/>
    <property type="evidence" value="ECO:0007669"/>
    <property type="project" value="InterPro"/>
</dbReference>
<dbReference type="RefSeq" id="WP_120682316.1">
    <property type="nucleotide sequence ID" value="NZ_RBAL01000014.1"/>
</dbReference>
<keyword evidence="4" id="KW-0274">FAD</keyword>
<evidence type="ECO:0000256" key="2">
    <source>
        <dbReference type="ARBA" id="ARBA00005466"/>
    </source>
</evidence>
<evidence type="ECO:0000313" key="9">
    <source>
        <dbReference type="Proteomes" id="UP000272474"/>
    </source>
</evidence>
<keyword evidence="5" id="KW-0560">Oxidoreductase</keyword>
<dbReference type="Gene3D" id="3.30.465.10">
    <property type="match status" value="1"/>
</dbReference>
<reference evidence="8 9" key="1">
    <citation type="journal article" date="2014" name="Int. J. Syst. Evol. Microbiol.">
        <title>Streptomyces hoynatensis sp. nov., isolated from deep marine sediment.</title>
        <authorList>
            <person name="Veyisoglu A."/>
            <person name="Sahin N."/>
        </authorList>
    </citation>
    <scope>NUCLEOTIDE SEQUENCE [LARGE SCALE GENOMIC DNA]</scope>
    <source>
        <strain evidence="8 9">KCTC 29097</strain>
    </source>
</reference>
<dbReference type="InterPro" id="IPR006094">
    <property type="entry name" value="Oxid_FAD_bind_N"/>
</dbReference>
<dbReference type="PANTHER" id="PTHR42973">
    <property type="entry name" value="BINDING OXIDOREDUCTASE, PUTATIVE (AFU_ORTHOLOGUE AFUA_1G17690)-RELATED"/>
    <property type="match status" value="1"/>
</dbReference>
<keyword evidence="3" id="KW-0285">Flavoprotein</keyword>
<dbReference type="GO" id="GO:0016491">
    <property type="term" value="F:oxidoreductase activity"/>
    <property type="evidence" value="ECO:0007669"/>
    <property type="project" value="UniProtKB-KW"/>
</dbReference>
<dbReference type="PROSITE" id="PS00862">
    <property type="entry name" value="OX2_COVAL_FAD"/>
    <property type="match status" value="1"/>
</dbReference>
<dbReference type="InterPro" id="IPR006311">
    <property type="entry name" value="TAT_signal"/>
</dbReference>
<gene>
    <name evidence="8" type="ORF">D7294_21620</name>
</gene>
<accession>A0A3A9YT28</accession>
<protein>
    <submittedName>
        <fullName evidence="8">FAD-binding protein</fullName>
    </submittedName>
</protein>
<dbReference type="InterPro" id="IPR016166">
    <property type="entry name" value="FAD-bd_PCMH"/>
</dbReference>
<evidence type="ECO:0000313" key="8">
    <source>
        <dbReference type="EMBL" id="RKN39181.1"/>
    </source>
</evidence>
<comment type="cofactor">
    <cofactor evidence="1">
        <name>FAD</name>
        <dbReference type="ChEBI" id="CHEBI:57692"/>
    </cofactor>
</comment>
<dbReference type="EMBL" id="RBAL01000014">
    <property type="protein sequence ID" value="RKN39181.1"/>
    <property type="molecule type" value="Genomic_DNA"/>
</dbReference>
<dbReference type="OrthoDB" id="545125at2"/>
<dbReference type="Pfam" id="PF08031">
    <property type="entry name" value="BBE"/>
    <property type="match status" value="1"/>
</dbReference>
<dbReference type="InterPro" id="IPR019546">
    <property type="entry name" value="TAT_signal_bac_arc"/>
</dbReference>
<evidence type="ECO:0000256" key="1">
    <source>
        <dbReference type="ARBA" id="ARBA00001974"/>
    </source>
</evidence>
<comment type="similarity">
    <text evidence="2">Belongs to the oxygen-dependent FAD-linked oxidoreductase family.</text>
</comment>
<dbReference type="InterPro" id="IPR016169">
    <property type="entry name" value="FAD-bd_PCMH_sub2"/>
</dbReference>